<keyword evidence="2" id="KW-1185">Reference proteome</keyword>
<name>A0ABS5PRZ3_9FIRM</name>
<evidence type="ECO:0008006" key="3">
    <source>
        <dbReference type="Google" id="ProtNLM"/>
    </source>
</evidence>
<proteinExistence type="predicted"/>
<evidence type="ECO:0000313" key="2">
    <source>
        <dbReference type="Proteomes" id="UP000746471"/>
    </source>
</evidence>
<dbReference type="Proteomes" id="UP000746471">
    <property type="component" value="Unassembled WGS sequence"/>
</dbReference>
<reference evidence="1 2" key="1">
    <citation type="submission" date="2021-05" db="EMBL/GenBank/DDBJ databases">
        <title>Fusibacter ferrireducens sp. nov., an anaerobic, sulfur- and Fe-reducing bacterium isolated from the mangrove sediment.</title>
        <authorList>
            <person name="Qiu D."/>
        </authorList>
    </citation>
    <scope>NUCLEOTIDE SEQUENCE [LARGE SCALE GENOMIC DNA]</scope>
    <source>
        <strain evidence="1 2">DSM 12116</strain>
    </source>
</reference>
<evidence type="ECO:0000313" key="1">
    <source>
        <dbReference type="EMBL" id="MBS7527136.1"/>
    </source>
</evidence>
<gene>
    <name evidence="1" type="ORF">KHM83_10640</name>
</gene>
<accession>A0ABS5PRZ3</accession>
<dbReference type="RefSeq" id="WP_213236999.1">
    <property type="nucleotide sequence ID" value="NZ_JAHBCL010000017.1"/>
</dbReference>
<organism evidence="1 2">
    <name type="scientific">Fusibacter paucivorans</name>
    <dbReference type="NCBI Taxonomy" id="76009"/>
    <lineage>
        <taxon>Bacteria</taxon>
        <taxon>Bacillati</taxon>
        <taxon>Bacillota</taxon>
        <taxon>Clostridia</taxon>
        <taxon>Eubacteriales</taxon>
        <taxon>Eubacteriales Family XII. Incertae Sedis</taxon>
        <taxon>Fusibacter</taxon>
    </lineage>
</organism>
<sequence>MANKWETAINYGLNTILEEAVFDERSELIFKKYYGIHCERKTPKEIAKLTKMPIKKLKLEMTKIDNKVFNILKKNDLWIASEDAMSSGDDRSDEQM</sequence>
<dbReference type="EMBL" id="JAHBCL010000017">
    <property type="protein sequence ID" value="MBS7527136.1"/>
    <property type="molecule type" value="Genomic_DNA"/>
</dbReference>
<comment type="caution">
    <text evidence="1">The sequence shown here is derived from an EMBL/GenBank/DDBJ whole genome shotgun (WGS) entry which is preliminary data.</text>
</comment>
<protein>
    <recommendedName>
        <fullName evidence="3">Sigma-70, region 4</fullName>
    </recommendedName>
</protein>